<gene>
    <name evidence="2" type="ORF">KDA_63920</name>
</gene>
<dbReference type="InterPro" id="IPR011990">
    <property type="entry name" value="TPR-like_helical_dom_sf"/>
</dbReference>
<dbReference type="Pfam" id="PF13191">
    <property type="entry name" value="AAA_16"/>
    <property type="match status" value="1"/>
</dbReference>
<dbReference type="Gene3D" id="1.25.40.10">
    <property type="entry name" value="Tetratricopeptide repeat domain"/>
    <property type="match status" value="1"/>
</dbReference>
<dbReference type="InterPro" id="IPR041664">
    <property type="entry name" value="AAA_16"/>
</dbReference>
<dbReference type="SUPFAM" id="SSF48452">
    <property type="entry name" value="TPR-like"/>
    <property type="match status" value="1"/>
</dbReference>
<evidence type="ECO:0000259" key="1">
    <source>
        <dbReference type="Pfam" id="PF13191"/>
    </source>
</evidence>
<evidence type="ECO:0000313" key="2">
    <source>
        <dbReference type="EMBL" id="GCE30908.1"/>
    </source>
</evidence>
<dbReference type="AlphaFoldDB" id="A0A402BHL1"/>
<dbReference type="OrthoDB" id="581105at2"/>
<reference evidence="3" key="1">
    <citation type="submission" date="2018-12" db="EMBL/GenBank/DDBJ databases">
        <title>Tengunoibacter tsumagoiensis gen. nov., sp. nov., Dictyobacter kobayashii sp. nov., D. alpinus sp. nov., and D. joshuensis sp. nov. and description of Dictyobacteraceae fam. nov. within the order Ktedonobacterales isolated from Tengu-no-mugimeshi.</title>
        <authorList>
            <person name="Wang C.M."/>
            <person name="Zheng Y."/>
            <person name="Sakai Y."/>
            <person name="Toyoda A."/>
            <person name="Minakuchi Y."/>
            <person name="Abe K."/>
            <person name="Yokota A."/>
            <person name="Yabe S."/>
        </authorList>
    </citation>
    <scope>NUCLEOTIDE SEQUENCE [LARGE SCALE GENOMIC DNA]</scope>
    <source>
        <strain evidence="3">Uno16</strain>
    </source>
</reference>
<name>A0A402BHL1_9CHLR</name>
<feature type="domain" description="Orc1-like AAA ATPase" evidence="1">
    <location>
        <begin position="128"/>
        <end position="286"/>
    </location>
</feature>
<organism evidence="2 3">
    <name type="scientific">Dictyobacter alpinus</name>
    <dbReference type="NCBI Taxonomy" id="2014873"/>
    <lineage>
        <taxon>Bacteria</taxon>
        <taxon>Bacillati</taxon>
        <taxon>Chloroflexota</taxon>
        <taxon>Ktedonobacteria</taxon>
        <taxon>Ktedonobacterales</taxon>
        <taxon>Dictyobacteraceae</taxon>
        <taxon>Dictyobacter</taxon>
    </lineage>
</organism>
<keyword evidence="3" id="KW-1185">Reference proteome</keyword>
<dbReference type="PANTHER" id="PTHR47691">
    <property type="entry name" value="REGULATOR-RELATED"/>
    <property type="match status" value="1"/>
</dbReference>
<protein>
    <recommendedName>
        <fullName evidence="1">Orc1-like AAA ATPase domain-containing protein</fullName>
    </recommendedName>
</protein>
<accession>A0A402BHL1</accession>
<dbReference type="Gene3D" id="3.40.50.300">
    <property type="entry name" value="P-loop containing nucleotide triphosphate hydrolases"/>
    <property type="match status" value="1"/>
</dbReference>
<dbReference type="RefSeq" id="WP_126630942.1">
    <property type="nucleotide sequence ID" value="NZ_BIFT01000002.1"/>
</dbReference>
<dbReference type="Proteomes" id="UP000287171">
    <property type="component" value="Unassembled WGS sequence"/>
</dbReference>
<dbReference type="InterPro" id="IPR027417">
    <property type="entry name" value="P-loop_NTPase"/>
</dbReference>
<proteinExistence type="predicted"/>
<sequence length="853" mass="95670">MKTSMDAIQFGKWMSERRRKRGWSSQRALVEVVRQDPLFEDSHISEDFLARLEAGRLAYPFRRNVRQHLFVLAWFLCTTPREVQSYLNAASLHELTPDENELVQRLYTHISGASMPAIELLPVRPHHLIGREALVQQLLDQLGSLNGGLYALTGMPGVGKSAIAAEIVHRLVADKHRPLFQHGIITLSCKGRQGMPGLLAVLQELITILLPNEEHASRAPGSAEREAREARDEKALISLFHQMDSNLAYMVDRLRLLLTDKNILFLLDDVDAQFPLREALEVLLANTHHPLTNKVHAGQRVVLTTGRYIPAPALVSYHHHVQPLLHDDACELLEILISSDTYPLPGLPQEEHQEAIGKLCTILGHLPLAIELAANAIAVRGIPLKLLVANASVDPFHRLLDDAGILTTLFEQAFSGIKQEQRDRFALLSLPGPQVFSLECAAALAANRWADEKQARTDPLSLFASAYATSRSADTSEEYVLPSARSRRNLAVDSTYVAFETLTNTALELGHFVNCSLLERVTATAGGADNDNPQYILHPLLFAYAHAYLQRIDREKIDVVWHNTQAYAEAYLERYQGDIVMLERECGVLLEVFARACQEQRHERVMHWAAKLASITSRMQDMYIGKRLLQAGIQASCQLQDQYQQAFLIMQLGHLYCCQGRTDKARLCWEECLKIAQELGHPAYLWRPYLFLAHLEYIQGNLSEARAHIDVFLQQTRESGDLRGLALAYFKRGLYNRELDDMNAAYNDACATLSLLGMLKNDPSLSDQLLEAEAQAELARISGDYTGSQEFTTIAWNLGLQVSDAYTRALILLVQAKFARYNGHPQDAAALARHIPILVPAAMQLHKQAAKFL</sequence>
<dbReference type="PANTHER" id="PTHR47691:SF3">
    <property type="entry name" value="HTH-TYPE TRANSCRIPTIONAL REGULATOR RV0890C-RELATED"/>
    <property type="match status" value="1"/>
</dbReference>
<dbReference type="EMBL" id="BIFT01000002">
    <property type="protein sequence ID" value="GCE30908.1"/>
    <property type="molecule type" value="Genomic_DNA"/>
</dbReference>
<dbReference type="SUPFAM" id="SSF52540">
    <property type="entry name" value="P-loop containing nucleoside triphosphate hydrolases"/>
    <property type="match status" value="1"/>
</dbReference>
<evidence type="ECO:0000313" key="3">
    <source>
        <dbReference type="Proteomes" id="UP000287171"/>
    </source>
</evidence>
<comment type="caution">
    <text evidence="2">The sequence shown here is derived from an EMBL/GenBank/DDBJ whole genome shotgun (WGS) entry which is preliminary data.</text>
</comment>